<evidence type="ECO:0000256" key="2">
    <source>
        <dbReference type="SAM" id="SignalP"/>
    </source>
</evidence>
<sequence length="318" mass="34565">MKKLTLIASACLLLTGPALAQETTLRAVSGFATGTAFSRPYEALVQWINENGKGVLQIQSVGGPESIPPFEVGNAVSSGVVDMANVTAAFYTNVLPEGDALKLAQTTIQQQRENGCYEAVDTLHQDKMNVKYLGRTGDGVNFHLYLTKPIESADLSGLTIRTTPVYQAMFEALGATPVTTAPGDVYTALERGTIDGYGWPIQGVLDLGWDEQTNYRVDPGFYQVDVEILVNLDKWESLTDEQRALLEEGMAWLEEQNANNAELNEKERAAQAEAGIETIELSEEASATWLQAAQDAGWESAMAVNPEFAETLQGCFQE</sequence>
<dbReference type="RefSeq" id="WP_126009334.1">
    <property type="nucleotide sequence ID" value="NZ_CP032509.1"/>
</dbReference>
<feature type="signal peptide" evidence="2">
    <location>
        <begin position="1"/>
        <end position="20"/>
    </location>
</feature>
<dbReference type="KEGG" id="abaw:D5400_08085"/>
<dbReference type="CDD" id="cd13667">
    <property type="entry name" value="PBP2_TRAP_DctP1"/>
    <property type="match status" value="1"/>
</dbReference>
<evidence type="ECO:0000256" key="1">
    <source>
        <dbReference type="ARBA" id="ARBA00022729"/>
    </source>
</evidence>
<gene>
    <name evidence="3" type="ORF">D5400_08085</name>
</gene>
<organism evidence="3 4">
    <name type="scientific">Georhizobium profundi</name>
    <dbReference type="NCBI Taxonomy" id="2341112"/>
    <lineage>
        <taxon>Bacteria</taxon>
        <taxon>Pseudomonadati</taxon>
        <taxon>Pseudomonadota</taxon>
        <taxon>Alphaproteobacteria</taxon>
        <taxon>Hyphomicrobiales</taxon>
        <taxon>Rhizobiaceae</taxon>
        <taxon>Georhizobium</taxon>
    </lineage>
</organism>
<keyword evidence="4" id="KW-1185">Reference proteome</keyword>
<dbReference type="PANTHER" id="PTHR33376">
    <property type="match status" value="1"/>
</dbReference>
<dbReference type="Proteomes" id="UP000268192">
    <property type="component" value="Chromosome"/>
</dbReference>
<accession>A0A3Q8XMY0</accession>
<evidence type="ECO:0000313" key="4">
    <source>
        <dbReference type="Proteomes" id="UP000268192"/>
    </source>
</evidence>
<dbReference type="OrthoDB" id="6139617at2"/>
<dbReference type="EMBL" id="CP032509">
    <property type="protein sequence ID" value="AZN71234.1"/>
    <property type="molecule type" value="Genomic_DNA"/>
</dbReference>
<keyword evidence="1 2" id="KW-0732">Signal</keyword>
<feature type="chain" id="PRO_5018601314" evidence="2">
    <location>
        <begin position="21"/>
        <end position="318"/>
    </location>
</feature>
<dbReference type="PANTHER" id="PTHR33376:SF5">
    <property type="entry name" value="EXTRACYTOPLASMIC SOLUTE RECEPTOR PROTEIN"/>
    <property type="match status" value="1"/>
</dbReference>
<evidence type="ECO:0000313" key="3">
    <source>
        <dbReference type="EMBL" id="AZN71234.1"/>
    </source>
</evidence>
<dbReference type="InterPro" id="IPR038404">
    <property type="entry name" value="TRAP_DctP_sf"/>
</dbReference>
<name>A0A3Q8XMY0_9HYPH</name>
<dbReference type="InterPro" id="IPR018389">
    <property type="entry name" value="DctP_fam"/>
</dbReference>
<dbReference type="NCBIfam" id="NF037995">
    <property type="entry name" value="TRAP_S1"/>
    <property type="match status" value="1"/>
</dbReference>
<dbReference type="AlphaFoldDB" id="A0A3Q8XMY0"/>
<dbReference type="GO" id="GO:0055085">
    <property type="term" value="P:transmembrane transport"/>
    <property type="evidence" value="ECO:0007669"/>
    <property type="project" value="InterPro"/>
</dbReference>
<protein>
    <submittedName>
        <fullName evidence="3">ABC transporter substrate-binding protein</fullName>
    </submittedName>
</protein>
<reference evidence="3 4" key="1">
    <citation type="submission" date="2018-09" db="EMBL/GenBank/DDBJ databases">
        <title>Marinorhizobium profundi gen. nov., sp. nov., isolated from a deep-sea sediment sample from the New Britain Trench and proposal of Marinorhizobiaceae fam. nov. in the order Rhizobiales of the class Alphaproteobacteria.</title>
        <authorList>
            <person name="Cao J."/>
        </authorList>
    </citation>
    <scope>NUCLEOTIDE SEQUENCE [LARGE SCALE GENOMIC DNA]</scope>
    <source>
        <strain evidence="3 4">WS11</strain>
    </source>
</reference>
<proteinExistence type="predicted"/>
<dbReference type="Gene3D" id="3.40.190.170">
    <property type="entry name" value="Bacterial extracellular solute-binding protein, family 7"/>
    <property type="match status" value="1"/>
</dbReference>
<dbReference type="Pfam" id="PF03480">
    <property type="entry name" value="DctP"/>
    <property type="match status" value="1"/>
</dbReference>